<organism evidence="2 3">
    <name type="scientific">Modicella reniformis</name>
    <dbReference type="NCBI Taxonomy" id="1440133"/>
    <lineage>
        <taxon>Eukaryota</taxon>
        <taxon>Fungi</taxon>
        <taxon>Fungi incertae sedis</taxon>
        <taxon>Mucoromycota</taxon>
        <taxon>Mortierellomycotina</taxon>
        <taxon>Mortierellomycetes</taxon>
        <taxon>Mortierellales</taxon>
        <taxon>Mortierellaceae</taxon>
        <taxon>Modicella</taxon>
    </lineage>
</organism>
<dbReference type="SUPFAM" id="SSF101152">
    <property type="entry name" value="Mob1/phocein"/>
    <property type="match status" value="1"/>
</dbReference>
<sequence>MSGFFNITGKFGGKTKPKRSPSAVRPLFLCQPYCNNTIVKGNFKTIVQLPKYVDANEWLAINVFDFYNYINMFYGSISDFCTLGDCPNMSAGPGSEYLWMDAQKKTSRVPAPQYIDFVMSWIQAQVNDESTFPTKDGRDFPAKFQDVVRSIFKQLIRVFAHIYHSHYDKILSLCQEGHFNSLFAHFVSFGREFDLLDKKDIGPLQELIDIMDSNGILC</sequence>
<feature type="binding site" evidence="1">
    <location>
        <position position="166"/>
    </location>
    <ligand>
        <name>Zn(2+)</name>
        <dbReference type="ChEBI" id="CHEBI:29105"/>
    </ligand>
</feature>
<keyword evidence="1" id="KW-0862">Zinc</keyword>
<dbReference type="Pfam" id="PF03637">
    <property type="entry name" value="Mob1_phocein"/>
    <property type="match status" value="1"/>
</dbReference>
<proteinExistence type="predicted"/>
<feature type="binding site" evidence="1">
    <location>
        <position position="161"/>
    </location>
    <ligand>
        <name>Zn(2+)</name>
        <dbReference type="ChEBI" id="CHEBI:29105"/>
    </ligand>
</feature>
<dbReference type="InterPro" id="IPR036703">
    <property type="entry name" value="MOB_kinase_act_sf"/>
</dbReference>
<evidence type="ECO:0000313" key="3">
    <source>
        <dbReference type="Proteomes" id="UP000749646"/>
    </source>
</evidence>
<dbReference type="EMBL" id="JAAAHW010000999">
    <property type="protein sequence ID" value="KAF9997466.1"/>
    <property type="molecule type" value="Genomic_DNA"/>
</dbReference>
<evidence type="ECO:0000256" key="1">
    <source>
        <dbReference type="PIRSR" id="PIRSR605301-1"/>
    </source>
</evidence>
<dbReference type="PANTHER" id="PTHR22599">
    <property type="entry name" value="MPS ONE BINDER KINASE ACTIVATOR-LIKE MOB"/>
    <property type="match status" value="1"/>
</dbReference>
<protein>
    <submittedName>
        <fullName evidence="2">Maintenance of ploidy protein mob2</fullName>
    </submittedName>
</protein>
<feature type="binding site" evidence="1">
    <location>
        <position position="86"/>
    </location>
    <ligand>
        <name>Zn(2+)</name>
        <dbReference type="ChEBI" id="CHEBI:29105"/>
    </ligand>
</feature>
<dbReference type="AlphaFoldDB" id="A0A9P6MFT6"/>
<comment type="caution">
    <text evidence="2">The sequence shown here is derived from an EMBL/GenBank/DDBJ whole genome shotgun (WGS) entry which is preliminary data.</text>
</comment>
<dbReference type="OrthoDB" id="8170117at2759"/>
<dbReference type="Gene3D" id="1.20.140.30">
    <property type="entry name" value="MOB kinase activator"/>
    <property type="match status" value="1"/>
</dbReference>
<name>A0A9P6MFT6_9FUNG</name>
<gene>
    <name evidence="2" type="primary">MOB2_2</name>
    <name evidence="2" type="ORF">BGZ65_006966</name>
</gene>
<accession>A0A9P6MFT6</accession>
<feature type="binding site" evidence="1">
    <location>
        <position position="81"/>
    </location>
    <ligand>
        <name>Zn(2+)</name>
        <dbReference type="ChEBI" id="CHEBI:29105"/>
    </ligand>
</feature>
<keyword evidence="3" id="KW-1185">Reference proteome</keyword>
<evidence type="ECO:0000313" key="2">
    <source>
        <dbReference type="EMBL" id="KAF9997466.1"/>
    </source>
</evidence>
<dbReference type="InterPro" id="IPR005301">
    <property type="entry name" value="MOB_kinase_act_fam"/>
</dbReference>
<keyword evidence="1" id="KW-0479">Metal-binding</keyword>
<dbReference type="SMART" id="SM01388">
    <property type="entry name" value="Mob1_phocein"/>
    <property type="match status" value="1"/>
</dbReference>
<dbReference type="Proteomes" id="UP000749646">
    <property type="component" value="Unassembled WGS sequence"/>
</dbReference>
<reference evidence="2" key="1">
    <citation type="journal article" date="2020" name="Fungal Divers.">
        <title>Resolving the Mortierellaceae phylogeny through synthesis of multi-gene phylogenetics and phylogenomics.</title>
        <authorList>
            <person name="Vandepol N."/>
            <person name="Liber J."/>
            <person name="Desiro A."/>
            <person name="Na H."/>
            <person name="Kennedy M."/>
            <person name="Barry K."/>
            <person name="Grigoriev I.V."/>
            <person name="Miller A.N."/>
            <person name="O'Donnell K."/>
            <person name="Stajich J.E."/>
            <person name="Bonito G."/>
        </authorList>
    </citation>
    <scope>NUCLEOTIDE SEQUENCE</scope>
    <source>
        <strain evidence="2">MES-2147</strain>
    </source>
</reference>